<dbReference type="SUPFAM" id="SSF57850">
    <property type="entry name" value="RING/U-box"/>
    <property type="match status" value="1"/>
</dbReference>
<keyword evidence="1 3" id="KW-0863">Zinc-finger</keyword>
<keyword evidence="5" id="KW-1133">Transmembrane helix</keyword>
<evidence type="ECO:0000259" key="6">
    <source>
        <dbReference type="PROSITE" id="PS50089"/>
    </source>
</evidence>
<evidence type="ECO:0000256" key="1">
    <source>
        <dbReference type="ARBA" id="ARBA00022771"/>
    </source>
</evidence>
<feature type="transmembrane region" description="Helical" evidence="5">
    <location>
        <begin position="6"/>
        <end position="24"/>
    </location>
</feature>
<evidence type="ECO:0000256" key="5">
    <source>
        <dbReference type="SAM" id="Phobius"/>
    </source>
</evidence>
<proteinExistence type="predicted"/>
<name>A0ABD2NFH0_9CUCU</name>
<keyword evidence="1 3" id="KW-0479">Metal-binding</keyword>
<comment type="caution">
    <text evidence="7">The sequence shown here is derived from an EMBL/GenBank/DDBJ whole genome shotgun (WGS) entry which is preliminary data.</text>
</comment>
<sequence length="111" mass="13078">MNQAVITAIVGVIVGAVVVLYETYNTQKEKQQQYQQRRTYKPRHEENEPTEFNAKKRYNRSRIPNCSICPNSVEEGEIIIANCDHLFHRSCFKQWLQQHQNCPLCDKRIVL</sequence>
<evidence type="ECO:0000256" key="4">
    <source>
        <dbReference type="SAM" id="MobiDB-lite"/>
    </source>
</evidence>
<dbReference type="Proteomes" id="UP001516400">
    <property type="component" value="Unassembled WGS sequence"/>
</dbReference>
<keyword evidence="8" id="KW-1185">Reference proteome</keyword>
<dbReference type="AlphaFoldDB" id="A0ABD2NFH0"/>
<keyword evidence="5" id="KW-0812">Transmembrane</keyword>
<dbReference type="PANTHER" id="PTHR47662:SF1">
    <property type="entry name" value="RING-TYPE DOMAIN-CONTAINING PROTEIN"/>
    <property type="match status" value="1"/>
</dbReference>
<evidence type="ECO:0000256" key="2">
    <source>
        <dbReference type="ARBA" id="ARBA00022833"/>
    </source>
</evidence>
<keyword evidence="5" id="KW-0472">Membrane</keyword>
<evidence type="ECO:0000313" key="8">
    <source>
        <dbReference type="Proteomes" id="UP001516400"/>
    </source>
</evidence>
<dbReference type="PANTHER" id="PTHR47662">
    <property type="entry name" value="RING-TYPE DOMAIN-CONTAINING PROTEIN"/>
    <property type="match status" value="1"/>
</dbReference>
<dbReference type="InterPro" id="IPR013083">
    <property type="entry name" value="Znf_RING/FYVE/PHD"/>
</dbReference>
<dbReference type="Gene3D" id="3.30.40.10">
    <property type="entry name" value="Zinc/RING finger domain, C3HC4 (zinc finger)"/>
    <property type="match status" value="1"/>
</dbReference>
<feature type="region of interest" description="Disordered" evidence="4">
    <location>
        <begin position="31"/>
        <end position="54"/>
    </location>
</feature>
<organism evidence="7 8">
    <name type="scientific">Cryptolaemus montrouzieri</name>
    <dbReference type="NCBI Taxonomy" id="559131"/>
    <lineage>
        <taxon>Eukaryota</taxon>
        <taxon>Metazoa</taxon>
        <taxon>Ecdysozoa</taxon>
        <taxon>Arthropoda</taxon>
        <taxon>Hexapoda</taxon>
        <taxon>Insecta</taxon>
        <taxon>Pterygota</taxon>
        <taxon>Neoptera</taxon>
        <taxon>Endopterygota</taxon>
        <taxon>Coleoptera</taxon>
        <taxon>Polyphaga</taxon>
        <taxon>Cucujiformia</taxon>
        <taxon>Coccinelloidea</taxon>
        <taxon>Coccinellidae</taxon>
        <taxon>Scymninae</taxon>
        <taxon>Scymnini</taxon>
        <taxon>Cryptolaemus</taxon>
    </lineage>
</organism>
<dbReference type="GO" id="GO:0008270">
    <property type="term" value="F:zinc ion binding"/>
    <property type="evidence" value="ECO:0007669"/>
    <property type="project" value="UniProtKB-KW"/>
</dbReference>
<gene>
    <name evidence="7" type="ORF">HHI36_012496</name>
</gene>
<feature type="domain" description="RING-type" evidence="6">
    <location>
        <begin position="66"/>
        <end position="106"/>
    </location>
</feature>
<dbReference type="Pfam" id="PF13639">
    <property type="entry name" value="zf-RING_2"/>
    <property type="match status" value="1"/>
</dbReference>
<evidence type="ECO:0000256" key="3">
    <source>
        <dbReference type="PROSITE-ProRule" id="PRU00175"/>
    </source>
</evidence>
<accession>A0ABD2NFH0</accession>
<keyword evidence="2" id="KW-0862">Zinc</keyword>
<protein>
    <recommendedName>
        <fullName evidence="6">RING-type domain-containing protein</fullName>
    </recommendedName>
</protein>
<dbReference type="InterPro" id="IPR001841">
    <property type="entry name" value="Znf_RING"/>
</dbReference>
<reference evidence="7 8" key="1">
    <citation type="journal article" date="2021" name="BMC Biol.">
        <title>Horizontally acquired antibacterial genes associated with adaptive radiation of ladybird beetles.</title>
        <authorList>
            <person name="Li H.S."/>
            <person name="Tang X.F."/>
            <person name="Huang Y.H."/>
            <person name="Xu Z.Y."/>
            <person name="Chen M.L."/>
            <person name="Du X.Y."/>
            <person name="Qiu B.Y."/>
            <person name="Chen P.T."/>
            <person name="Zhang W."/>
            <person name="Slipinski A."/>
            <person name="Escalona H.E."/>
            <person name="Waterhouse R.M."/>
            <person name="Zwick A."/>
            <person name="Pang H."/>
        </authorList>
    </citation>
    <scope>NUCLEOTIDE SEQUENCE [LARGE SCALE GENOMIC DNA]</scope>
    <source>
        <strain evidence="7">SYSU2018</strain>
    </source>
</reference>
<dbReference type="EMBL" id="JABFTP020000103">
    <property type="protein sequence ID" value="KAL3277142.1"/>
    <property type="molecule type" value="Genomic_DNA"/>
</dbReference>
<evidence type="ECO:0000313" key="7">
    <source>
        <dbReference type="EMBL" id="KAL3277142.1"/>
    </source>
</evidence>
<dbReference type="PROSITE" id="PS50089">
    <property type="entry name" value="ZF_RING_2"/>
    <property type="match status" value="1"/>
</dbReference>
<dbReference type="SMART" id="SM00184">
    <property type="entry name" value="RING"/>
    <property type="match status" value="1"/>
</dbReference>